<protein>
    <recommendedName>
        <fullName evidence="7">Fermentation associated protein</fullName>
    </recommendedName>
</protein>
<feature type="region of interest" description="Disordered" evidence="1">
    <location>
        <begin position="342"/>
        <end position="361"/>
    </location>
</feature>
<feature type="domain" description="Csf1 C-terminal region" evidence="4">
    <location>
        <begin position="2478"/>
        <end position="3203"/>
    </location>
</feature>
<feature type="region of interest" description="Disordered" evidence="1">
    <location>
        <begin position="127"/>
        <end position="158"/>
    </location>
</feature>
<organism evidence="5 6">
    <name type="scientific">Coccidioides posadasii RMSCC 3488</name>
    <dbReference type="NCBI Taxonomy" id="454284"/>
    <lineage>
        <taxon>Eukaryota</taxon>
        <taxon>Fungi</taxon>
        <taxon>Dikarya</taxon>
        <taxon>Ascomycota</taxon>
        <taxon>Pezizomycotina</taxon>
        <taxon>Eurotiomycetes</taxon>
        <taxon>Eurotiomycetidae</taxon>
        <taxon>Onygenales</taxon>
        <taxon>Onygenaceae</taxon>
        <taxon>Coccidioides</taxon>
    </lineage>
</organism>
<evidence type="ECO:0000259" key="3">
    <source>
        <dbReference type="Pfam" id="PF21678"/>
    </source>
</evidence>
<proteinExistence type="predicted"/>
<dbReference type="InterPro" id="IPR048636">
    <property type="entry name" value="Csf1_N"/>
</dbReference>
<reference evidence="6" key="3">
    <citation type="journal article" date="2010" name="Genome Res.">
        <title>Population genomic sequencing of Coccidioides fungi reveals recent hybridization and transposon control.</title>
        <authorList>
            <person name="Neafsey D.E."/>
            <person name="Barker B.M."/>
            <person name="Sharpton T.J."/>
            <person name="Stajich J.E."/>
            <person name="Park D.J."/>
            <person name="Whiston E."/>
            <person name="Hung C.-Y."/>
            <person name="McMahan C."/>
            <person name="White J."/>
            <person name="Sykes S."/>
            <person name="Heiman D."/>
            <person name="Young S."/>
            <person name="Zeng Q."/>
            <person name="Abouelleil A."/>
            <person name="Aftuck L."/>
            <person name="Bessette D."/>
            <person name="Brown A."/>
            <person name="FitzGerald M."/>
            <person name="Lui A."/>
            <person name="Macdonald J.P."/>
            <person name="Priest M."/>
            <person name="Orbach M.J."/>
            <person name="Galgiani J.N."/>
            <person name="Kirkland T.N."/>
            <person name="Cole G.T."/>
            <person name="Birren B.W."/>
            <person name="Henn M.R."/>
            <person name="Taylor J.W."/>
            <person name="Rounsley S.D."/>
        </authorList>
    </citation>
    <scope>NUCLEOTIDE SEQUENCE [LARGE SCALE GENOMIC DNA]</scope>
    <source>
        <strain evidence="6">RMSCC 3488</strain>
    </source>
</reference>
<feature type="region of interest" description="Disordered" evidence="1">
    <location>
        <begin position="1256"/>
        <end position="1277"/>
    </location>
</feature>
<feature type="region of interest" description="Disordered" evidence="1">
    <location>
        <begin position="574"/>
        <end position="602"/>
    </location>
</feature>
<evidence type="ECO:0000313" key="5">
    <source>
        <dbReference type="EMBL" id="KMM70555.1"/>
    </source>
</evidence>
<keyword evidence="2" id="KW-0472">Membrane</keyword>
<name>A0A0J6FM97_COCPO</name>
<dbReference type="GO" id="GO:0016020">
    <property type="term" value="C:membrane"/>
    <property type="evidence" value="ECO:0007669"/>
    <property type="project" value="InterPro"/>
</dbReference>
<keyword evidence="2" id="KW-1133">Transmembrane helix</keyword>
<dbReference type="GO" id="GO:0006113">
    <property type="term" value="P:fermentation"/>
    <property type="evidence" value="ECO:0007669"/>
    <property type="project" value="InterPro"/>
</dbReference>
<dbReference type="EMBL" id="DS268112">
    <property type="protein sequence ID" value="KMM70555.1"/>
    <property type="molecule type" value="Genomic_DNA"/>
</dbReference>
<reference evidence="5 6" key="1">
    <citation type="submission" date="2007-06" db="EMBL/GenBank/DDBJ databases">
        <title>The Genome Sequence of Coccidioides posadasii RMSCC_3488.</title>
        <authorList>
            <consortium name="Coccidioides Genome Resources Consortium"/>
            <consortium name="The Broad Institute Genome Sequencing Platform"/>
            <person name="Henn M.R."/>
            <person name="Sykes S."/>
            <person name="Young S."/>
            <person name="Jaffe D."/>
            <person name="Berlin A."/>
            <person name="Alvarez P."/>
            <person name="Butler J."/>
            <person name="Gnerre S."/>
            <person name="Grabherr M."/>
            <person name="Mauceli E."/>
            <person name="Brockman W."/>
            <person name="Kodira C."/>
            <person name="Alvarado L."/>
            <person name="Zeng Q."/>
            <person name="Crawford M."/>
            <person name="Antoine C."/>
            <person name="Devon K."/>
            <person name="Galgiani J."/>
            <person name="Orsborn K."/>
            <person name="Lewis M.L."/>
            <person name="Nusbaum C."/>
            <person name="Galagan J."/>
            <person name="Birren B."/>
        </authorList>
    </citation>
    <scope>NUCLEOTIDE SEQUENCE [LARGE SCALE GENOMIC DNA]</scope>
    <source>
        <strain evidence="5 6">RMSCC 3488</strain>
    </source>
</reference>
<feature type="compositionally biased region" description="Basic and acidic residues" evidence="1">
    <location>
        <begin position="589"/>
        <end position="602"/>
    </location>
</feature>
<dbReference type="PANTHER" id="PTHR32085:SF3">
    <property type="entry name" value="PROTEIN CSF1"/>
    <property type="match status" value="1"/>
</dbReference>
<dbReference type="PANTHER" id="PTHR32085">
    <property type="entry name" value="PROTEIN CSF1"/>
    <property type="match status" value="1"/>
</dbReference>
<dbReference type="Pfam" id="PF21678">
    <property type="entry name" value="Csf1_N"/>
    <property type="match status" value="1"/>
</dbReference>
<evidence type="ECO:0000256" key="1">
    <source>
        <dbReference type="SAM" id="MobiDB-lite"/>
    </source>
</evidence>
<sequence length="3204" mass="358489">MSSPTRLPNIAQGKLTAQPLDAVPQFNWVFLVELIVCGILTLFFLFYFNRLFATLLSYGIRAYTWHYYRIYIDIHALQISLLGGRIFFKGVQYHGENETILVQWGYITWKYWLRSVRDTELIQERTRQAGNDSCGTSKTSQGGSGRSPEYRTGKAENIKKKNQRPCRIEITLHGVEWFVYNRSAAYDTILDGFRSSTQTNPHDVKSEVGEDKRGSMSIQEVKEPQVEVSNKQKDDFQSGNRKDAPTPQSLPESDSVCDLGADLKLPKFLSLLPVWVNCYKGALVVGNEHTKSILAATFERGFGKIDAGNSGPLDIFKQIFEFELLHPVVQLKPNPDFKHSQLAAAKSMRHDTDTDQQSRRQRLHWAVRHRRKKLWNNLRDLIPYFQRSVESFRVHQGSNQPRSTRSLFDTLPGASHWLGLTRYLDEESRNEHEGWNAVEYGRFSTILDCPSITVRYHWDIPGRVLAQRIGPASSVRRMLDDINGAEPPEWGIHLSVKGGMVNYGPWADRERANLQAILFPNPYRDSQAASPLSLGHWRQSTKFTFTVDFKDQTNLRIPTREPSKDWIWKGRAEVAKGASKTKNQKEKKHPRDKEGDKGSHGPDIRPFGWLALVIERGSKLDYQMDMVATQAGYCNKLVLDLQGSKLTSSVNHGVLWHSGRQKISCDLSNPLEWNTLHTWSFAIDSNDLELFLIRDHIFLLTDLVNDWTSGPFPEFYTFVPFQYDIRLSFTGAKLFLNVNDSNIINNPTDTDDNSFLIIKPESLVCNVRIPTVNYRPKRNAIPFDLTLSNATMEFSVPLWNTHRSFLDHPSIASLDSLSMKGNYDFNTLTSPTLTDVLTLDLTGSSPELYLYGFVVNIFLKVKENYFGENLHFRTLEEFQELANPDNPPLSNTGLSKSNDLDVILHIHADFCKVLLPSNIYDRLNCVCIEAASLDTDVRFTNYYMDLQASFSPLAASLRPLRLDDSPSQTELFIDGLSIYGHRLFGLPPTEPTYVCNWDFDVGRIMGECSVDFVRNFMSALKSFIYSIDDEENSLPPLHPIVLYDVIFLRAKVESIKIWVLLSTTACLFSSGTLDLDFNDWAGPKFSEHLNVSLLDITFAVVDQNSSARVEKAYHPVRTYAYVHTSVSARMVERKANFVASRDLQQHHVRTHDRRTQRTPWLLWNDKDDSVGISKSGDKQTTAAMPVPSMPLPIREMPGFIPDAVSILPSGFASQYSTDPIKGSMPPFRYEEKSGLNGYPQGLDHSLAAVPHSALLSPNADSLTSRSRRPRRQVSLESESRSVLDKDYFRKVATPKKGLTSAWLAPTFRSHKMVLDLSDLPPLPSLDDFNRTEDNGDGESDIFSGETDVNVTQTYFLLDLISGLKGFCHPEAFFSVATLLENFQPVHPIEVLDDLQSAVVSDILSHTRRLARPRRVTNLSLQLPVCRVKLLNTSSTLKKHGILAPRDQLDLQVLKMRALLSSKSESEKDAVKDKQMGMTMHLKAQSLSLSAITEVTEVLGDSAIFHFIIEDIVFWSVADKAIRSRMQVKDINLVFQSESVQHLPSFVRRASTLVTSVIPPIKGISISRAKRLHSLIYHLTKFGSQTPDPQFLTRPSYVLRAAEEHLRVNDSWKILSRLRNIFKSLPDQAAQQLILNCVENIIPCPQDPRSIVLSSFDKWRTWDLAHVKKSYVMNVVWGPDELASSHISDDSQKDISLFVHSIRVSLDPLASVDLLMVDKLSTLIEMKPSFQGESPKRTLTIQNYCSDVSIKLRWELIRVLEEGLDAILEVFPQTSGSVAESDGTASKNGLQAIHVLLVADNASTILDGINLRIALLGNALKTSLCHQSETSGQAGQSNVLFAAETSTAEFTSRSKGLMLWTLISPNIYLSHSSRKNNFDTIHDWKCSAQCQSLRYDMAEDPVGLIQVADRLVEDEVKHILRLTAKLGLSDEPQLKQKDHSIHQCHITTFLDDYELYLMLLPTTAYVISGDVVRLSLAPAAESRLEVDFDIKSSTHSLRSSKDGRERVISSLTIPPINGRVVKSSLNGQTALDIYSTIELIKVDADSVRNILGAISGPEISHFVSDLQDDLQILKENISQVVPRRSAPPNKQPSTESLALAYKLRLTLAGINVHSSAPSLQIENSFADMDLGLGIVQINLESQDFGSDLPQLDVSFSQVIFDLRRRQTGQIQSFGNLDLCAQLSGTSKKNDRGESIRYYHLSSKCLQIELSAETASMMVDIAAHLQERLKTLDMSQEIKHLRKLRRIRSRRKNVVARIPKISVAESTARGGFLDAIYSVDLSNIQLSWLISSCTELPQGREAEDLVFSIKRIELATGRQSVARLRIQDMQLQMVPLSDAKQNRSQNSALLPEAVFDVAYLALGSERRFAFQAAGKVLDIRMTSDFILPASILQRSLASASESLREAKFRWQSDMPSEEQKKTSSSHTINLSSLLVDADFAGAVVSLQGRNYQQDENNVAFSSANLGSSGGKYGQYSSQDAVSVATLRAPGVAIKVQFENTDGQDPTLNAEIKVAASCNVLHPTIVLLITEITASVKEVVGESSQDSEGLHAQVSEKGLQAKAIGANDPTTILGRCKLNMGLRICKQEFTLSCQPIARVAASARFDDSYITVNTVQSAEQRRFFAVLIAFNKFQASIKHVYSSESTASFDIDSIVVSMMNSKHVSSSSGISAILKISPMRLQINAKQVQDFMLFQEIWMPPDSPTKSQKVKASSPEGQAYIVQQYQQVASAEAFPWNSTIAIEQLDVQLDLGQTLGKSEFTITNLWLSSKKSSDWEQNLCVGFETASIKSIGRLSGFVELSQFKVRTSIEWIDGQNSAYHTPLIQAAAGFSRLQSKVSFEYQPFLVADVSSFNFLMYNVRDTSEEHSDRLVSILEGGKLQVFCTTLTASQGLALFQTLQRLIQDKQAAYEASLKEIEGFIRRKSTLGLVSTDQEVESTAKSDYSELKMPISLQTNVVVRLEEIKIGTFPSTFQDSQIFKLEALDAEARFSVAIQSGKIHSGLGLTLGQLRVALSSVNRPTEVIPEELPIDEIVSRATSSRGGTILKVPRLVATMETWQLPTSNHIDYIFKSSFEGKVDVGWNYSRIAFIRGMWDTHSRALANRLGKPLPQAAVQITGGPQGDDGEYSGQEKITAVVNVPQSRYTYTALETPVIETPQLRDMGEATPPLEWIGLHRDKLPNITHQIIIVTLMEVAKDVEDAYSKILGS</sequence>
<dbReference type="Pfam" id="PF25038">
    <property type="entry name" value="Csf1_C"/>
    <property type="match status" value="1"/>
</dbReference>
<feature type="compositionally biased region" description="Basic and acidic residues" evidence="1">
    <location>
        <begin position="202"/>
        <end position="244"/>
    </location>
</feature>
<dbReference type="VEuPathDB" id="FungiDB:CPAG_06866"/>
<evidence type="ECO:0000313" key="6">
    <source>
        <dbReference type="Proteomes" id="UP000054567"/>
    </source>
</evidence>
<feature type="transmembrane region" description="Helical" evidence="2">
    <location>
        <begin position="28"/>
        <end position="49"/>
    </location>
</feature>
<feature type="region of interest" description="Disordered" evidence="1">
    <location>
        <begin position="196"/>
        <end position="255"/>
    </location>
</feature>
<keyword evidence="2" id="KW-0812">Transmembrane</keyword>
<feature type="domain" description="Csf1 N-terminal" evidence="3">
    <location>
        <begin position="159"/>
        <end position="880"/>
    </location>
</feature>
<reference evidence="6" key="2">
    <citation type="journal article" date="2009" name="Genome Res.">
        <title>Comparative genomic analyses of the human fungal pathogens Coccidioides and their relatives.</title>
        <authorList>
            <person name="Sharpton T.J."/>
            <person name="Stajich J.E."/>
            <person name="Rounsley S.D."/>
            <person name="Gardner M.J."/>
            <person name="Wortman J.R."/>
            <person name="Jordar V.S."/>
            <person name="Maiti R."/>
            <person name="Kodira C.D."/>
            <person name="Neafsey D.E."/>
            <person name="Zeng Q."/>
            <person name="Hung C.-Y."/>
            <person name="McMahan C."/>
            <person name="Muszewska A."/>
            <person name="Grynberg M."/>
            <person name="Mandel M.A."/>
            <person name="Kellner E.M."/>
            <person name="Barker B.M."/>
            <person name="Galgiani J.N."/>
            <person name="Orbach M.J."/>
            <person name="Kirkland T.N."/>
            <person name="Cole G.T."/>
            <person name="Henn M.R."/>
            <person name="Birren B.W."/>
            <person name="Taylor J.W."/>
        </authorList>
    </citation>
    <scope>NUCLEOTIDE SEQUENCE [LARGE SCALE GENOMIC DNA]</scope>
    <source>
        <strain evidence="6">RMSCC 3488</strain>
    </source>
</reference>
<accession>A0A0J6FM97</accession>
<feature type="compositionally biased region" description="Polar residues" evidence="1">
    <location>
        <begin position="128"/>
        <end position="141"/>
    </location>
</feature>
<evidence type="ECO:0000256" key="2">
    <source>
        <dbReference type="SAM" id="Phobius"/>
    </source>
</evidence>
<dbReference type="InterPro" id="IPR029636">
    <property type="entry name" value="Csf1"/>
</dbReference>
<dbReference type="InterPro" id="IPR056779">
    <property type="entry name" value="Csf1_C"/>
</dbReference>
<gene>
    <name evidence="5" type="ORF">CPAG_06866</name>
</gene>
<dbReference type="OrthoDB" id="10051416at2759"/>
<feature type="compositionally biased region" description="Basic and acidic residues" evidence="1">
    <location>
        <begin position="348"/>
        <end position="358"/>
    </location>
</feature>
<feature type="compositionally biased region" description="Basic and acidic residues" evidence="1">
    <location>
        <begin position="148"/>
        <end position="158"/>
    </location>
</feature>
<evidence type="ECO:0008006" key="7">
    <source>
        <dbReference type="Google" id="ProtNLM"/>
    </source>
</evidence>
<dbReference type="Proteomes" id="UP000054567">
    <property type="component" value="Unassembled WGS sequence"/>
</dbReference>
<evidence type="ECO:0000259" key="4">
    <source>
        <dbReference type="Pfam" id="PF25038"/>
    </source>
</evidence>